<feature type="compositionally biased region" description="Polar residues" evidence="2">
    <location>
        <begin position="273"/>
        <end position="287"/>
    </location>
</feature>
<proteinExistence type="inferred from homology"/>
<dbReference type="GO" id="GO:0070390">
    <property type="term" value="C:transcription export complex 2"/>
    <property type="evidence" value="ECO:0007669"/>
    <property type="project" value="TreeGrafter"/>
</dbReference>
<feature type="region of interest" description="Disordered" evidence="2">
    <location>
        <begin position="267"/>
        <end position="287"/>
    </location>
</feature>
<gene>
    <name evidence="4" type="ORF">A3Q56_01059</name>
</gene>
<reference evidence="4 5" key="1">
    <citation type="submission" date="2016-04" db="EMBL/GenBank/DDBJ databases">
        <title>The genome of Intoshia linei affirms orthonectids as highly simplified spiralians.</title>
        <authorList>
            <person name="Mikhailov K.V."/>
            <person name="Slusarev G.S."/>
            <person name="Nikitin M.A."/>
            <person name="Logacheva M.D."/>
            <person name="Penin A."/>
            <person name="Aleoshin V."/>
            <person name="Panchin Y.V."/>
        </authorList>
    </citation>
    <scope>NUCLEOTIDE SEQUENCE [LARGE SCALE GENOMIC DNA]</scope>
    <source>
        <strain evidence="4">Intl2013</strain>
        <tissue evidence="4">Whole animal</tissue>
    </source>
</reference>
<comment type="similarity">
    <text evidence="1">Belongs to the SAC3 family.</text>
</comment>
<dbReference type="Gene3D" id="1.25.40.990">
    <property type="match status" value="1"/>
</dbReference>
<comment type="caution">
    <text evidence="4">The sequence shown here is derived from an EMBL/GenBank/DDBJ whole genome shotgun (WGS) entry which is preliminary data.</text>
</comment>
<dbReference type="Pfam" id="PF03399">
    <property type="entry name" value="SAC3_GANP"/>
    <property type="match status" value="1"/>
</dbReference>
<dbReference type="OrthoDB" id="21502at2759"/>
<evidence type="ECO:0000313" key="5">
    <source>
        <dbReference type="Proteomes" id="UP000078046"/>
    </source>
</evidence>
<evidence type="ECO:0000259" key="3">
    <source>
        <dbReference type="PROSITE" id="PS50250"/>
    </source>
</evidence>
<organism evidence="4 5">
    <name type="scientific">Intoshia linei</name>
    <dbReference type="NCBI Taxonomy" id="1819745"/>
    <lineage>
        <taxon>Eukaryota</taxon>
        <taxon>Metazoa</taxon>
        <taxon>Spiralia</taxon>
        <taxon>Lophotrochozoa</taxon>
        <taxon>Mesozoa</taxon>
        <taxon>Orthonectida</taxon>
        <taxon>Rhopaluridae</taxon>
        <taxon>Intoshia</taxon>
    </lineage>
</organism>
<dbReference type="InterPro" id="IPR005062">
    <property type="entry name" value="SAC3/GANP/THP3_conserved"/>
</dbReference>
<sequence length="1086" mass="127006">MNNFKEYTTNTKVNTKDEPTLNKDKMCKFKFGYENVAEVNLNKPIKNNFKNLFAQNRTKKLFDLNTKPFNTNSKLIFGNFKSQDNFNLKIDKLPLNQESNFVQGNCQVNMKSNLGTDQITFEKNRNFLKNVNMKQSNKVNCHVLKPSIPQPNPLDGSNFSVNNVENKLTKNVFKDSNFEKNEFKRLHFGSKYVNTSTSIPYKTNQENEPRNISKKRPIFNFNKIQNKLQPNLPNKYKKMENQLFDTHLKPFHFDENTNNDVKAIEHDSKNKPKTPSTFNFGKNNVNTELGNNKMPDFDFSRIDSNKINLKNKDYCEKRNNFGESVVKFGIKDETENENFECNDNEPLSRFKGDAMSWKFDFDVDSKVNSVVGPKNIIEKKLDNDSKVLNNLQKYVSFNSKKGDCFNFKKKLKHENVNEKINDVKKEKMKFHDIFSGPSKVNPNHHLQVDNDINMESEKIEISDFSDSDQIVDPKLSDSEILNPEFYKNESSNVIDELIEFKDLLLCSRNDHSSISKQLKPEDSCKALKVNLLYFKESNLTFGQNSVLICEIVSKFNNIIELRKIFFQFGQILKIFHFKSCRCAVLVFDSKSTISAVVSSFDVIYIRTGMKVIHFSTGYLCLVKDYSVSVKHLLSAFSPLQFCIIFCENLNDLIIFIQDNIEKSKLNKFLNLTTFYCSGKVSNLFNHFNYIKMENVNKIIKNDVFNLLQFEINSRDTTVESHLNTLKITKFSNISEKITAFEMYDYIVKFYMSQTKHKYLSGTCQYMCPTGEYYRRKNNENISIYESSERFMAIKEYTRSSADQELPLPHELRPPSVLVKTIIYIVKNVVNSGKYASLDKWYNFIWTRTRAIRKDINHLNLKDEYAIYCLEIITRFHIFCIHYMIDVDDTAFDKSMNDTAFKQSMVSLLEIYNHHRNNNTDIISCNEPEFRAYNCLYFCDSHCLVNLEDLPERIYFSRQVQTALSIVHSVNNGNFVKFFNHLDKLDILSSCLLVRKLQEIRYNTLKRIVSAYTLKSAFLKVSFNELIRWLGFTDREELQEYLTPFEPIYADNEYYQVWIEAKAIADNQPTFYSSSTSNVKKSNVIQR</sequence>
<dbReference type="PROSITE" id="PS50250">
    <property type="entry name" value="PCI"/>
    <property type="match status" value="1"/>
</dbReference>
<dbReference type="InterPro" id="IPR000717">
    <property type="entry name" value="PCI_dom"/>
</dbReference>
<accession>A0A177BA71</accession>
<keyword evidence="5" id="KW-1185">Reference proteome</keyword>
<dbReference type="PANTHER" id="PTHR12436:SF3">
    <property type="entry name" value="GERMINAL-CENTER ASSOCIATED NUCLEAR PROTEIN"/>
    <property type="match status" value="1"/>
</dbReference>
<evidence type="ECO:0000256" key="2">
    <source>
        <dbReference type="SAM" id="MobiDB-lite"/>
    </source>
</evidence>
<dbReference type="EMBL" id="LWCA01000071">
    <property type="protein sequence ID" value="OAF71209.1"/>
    <property type="molecule type" value="Genomic_DNA"/>
</dbReference>
<dbReference type="PANTHER" id="PTHR12436">
    <property type="entry name" value="80 KDA MCM3-ASSOCIATED PROTEIN"/>
    <property type="match status" value="1"/>
</dbReference>
<dbReference type="GO" id="GO:0005737">
    <property type="term" value="C:cytoplasm"/>
    <property type="evidence" value="ECO:0007669"/>
    <property type="project" value="TreeGrafter"/>
</dbReference>
<evidence type="ECO:0000313" key="4">
    <source>
        <dbReference type="EMBL" id="OAF71209.1"/>
    </source>
</evidence>
<dbReference type="AlphaFoldDB" id="A0A177BA71"/>
<dbReference type="Proteomes" id="UP000078046">
    <property type="component" value="Unassembled WGS sequence"/>
</dbReference>
<name>A0A177BA71_9BILA</name>
<protein>
    <submittedName>
        <fullName evidence="4">SAC3 family protein 2</fullName>
    </submittedName>
</protein>
<evidence type="ECO:0000256" key="1">
    <source>
        <dbReference type="ARBA" id="ARBA00038443"/>
    </source>
</evidence>
<dbReference type="GO" id="GO:0006406">
    <property type="term" value="P:mRNA export from nucleus"/>
    <property type="evidence" value="ECO:0007669"/>
    <property type="project" value="TreeGrafter"/>
</dbReference>
<feature type="domain" description="PCI" evidence="3">
    <location>
        <begin position="896"/>
        <end position="1086"/>
    </location>
</feature>
<dbReference type="InterPro" id="IPR045107">
    <property type="entry name" value="SAC3/GANP/THP3"/>
</dbReference>